<comment type="similarity">
    <text evidence="1">Belongs to the ABC transporter superfamily.</text>
</comment>
<evidence type="ECO:0000259" key="5">
    <source>
        <dbReference type="PROSITE" id="PS50893"/>
    </source>
</evidence>
<reference evidence="6 7" key="1">
    <citation type="submission" date="2016-08" db="EMBL/GenBank/DDBJ databases">
        <title>Genome sequencing of Paenibacillus sp. TI45-13ar, isolated from Korean traditional nuruk.</title>
        <authorList>
            <person name="Kim S.-J."/>
        </authorList>
    </citation>
    <scope>NUCLEOTIDE SEQUENCE [LARGE SCALE GENOMIC DNA]</scope>
    <source>
        <strain evidence="6 7">TI45-13ar</strain>
    </source>
</reference>
<comment type="caution">
    <text evidence="6">The sequence shown here is derived from an EMBL/GenBank/DDBJ whole genome shotgun (WGS) entry which is preliminary data.</text>
</comment>
<dbReference type="SMART" id="SM00382">
    <property type="entry name" value="AAA"/>
    <property type="match status" value="2"/>
</dbReference>
<dbReference type="RefSeq" id="WP_069329342.1">
    <property type="nucleotide sequence ID" value="NZ_MDER01000082.1"/>
</dbReference>
<dbReference type="PATRIC" id="fig|1886670.3.peg.4032"/>
<evidence type="ECO:0000256" key="1">
    <source>
        <dbReference type="ARBA" id="ARBA00005417"/>
    </source>
</evidence>
<dbReference type="InterPro" id="IPR017871">
    <property type="entry name" value="ABC_transporter-like_CS"/>
</dbReference>
<dbReference type="STRING" id="1886670.PTI45_04007"/>
<dbReference type="Pfam" id="PF08352">
    <property type="entry name" value="oligo_HPY"/>
    <property type="match status" value="2"/>
</dbReference>
<name>A0A1E3L111_9BACL</name>
<dbReference type="GO" id="GO:0005524">
    <property type="term" value="F:ATP binding"/>
    <property type="evidence" value="ECO:0007669"/>
    <property type="project" value="UniProtKB-KW"/>
</dbReference>
<dbReference type="Proteomes" id="UP000094578">
    <property type="component" value="Unassembled WGS sequence"/>
</dbReference>
<dbReference type="AlphaFoldDB" id="A0A1E3L111"/>
<evidence type="ECO:0000256" key="2">
    <source>
        <dbReference type="ARBA" id="ARBA00022448"/>
    </source>
</evidence>
<protein>
    <submittedName>
        <fullName evidence="6">Oligopeptide transport ATP-binding protein OppD</fullName>
    </submittedName>
</protein>
<dbReference type="NCBIfam" id="NF008453">
    <property type="entry name" value="PRK11308.1"/>
    <property type="match status" value="2"/>
</dbReference>
<keyword evidence="4 6" id="KW-0067">ATP-binding</keyword>
<dbReference type="InterPro" id="IPR050319">
    <property type="entry name" value="ABC_transp_ATP-bind"/>
</dbReference>
<evidence type="ECO:0000313" key="7">
    <source>
        <dbReference type="Proteomes" id="UP000094578"/>
    </source>
</evidence>
<dbReference type="NCBIfam" id="NF007739">
    <property type="entry name" value="PRK10419.1"/>
    <property type="match status" value="2"/>
</dbReference>
<dbReference type="CDD" id="cd03257">
    <property type="entry name" value="ABC_NikE_OppD_transporters"/>
    <property type="match status" value="2"/>
</dbReference>
<keyword evidence="3" id="KW-0547">Nucleotide-binding</keyword>
<dbReference type="PANTHER" id="PTHR43776">
    <property type="entry name" value="TRANSPORT ATP-BINDING PROTEIN"/>
    <property type="match status" value="1"/>
</dbReference>
<dbReference type="FunFam" id="3.40.50.300:FF:000016">
    <property type="entry name" value="Oligopeptide ABC transporter ATP-binding component"/>
    <property type="match status" value="2"/>
</dbReference>
<dbReference type="EMBL" id="MDER01000082">
    <property type="protein sequence ID" value="ODP26650.1"/>
    <property type="molecule type" value="Genomic_DNA"/>
</dbReference>
<dbReference type="GO" id="GO:0016887">
    <property type="term" value="F:ATP hydrolysis activity"/>
    <property type="evidence" value="ECO:0007669"/>
    <property type="project" value="InterPro"/>
</dbReference>
<dbReference type="NCBIfam" id="TIGR01727">
    <property type="entry name" value="oligo_HPY"/>
    <property type="match status" value="1"/>
</dbReference>
<dbReference type="GO" id="GO:0055085">
    <property type="term" value="P:transmembrane transport"/>
    <property type="evidence" value="ECO:0007669"/>
    <property type="project" value="UniProtKB-ARBA"/>
</dbReference>
<dbReference type="SUPFAM" id="SSF52540">
    <property type="entry name" value="P-loop containing nucleoside triphosphate hydrolases"/>
    <property type="match status" value="2"/>
</dbReference>
<keyword evidence="2" id="KW-0813">Transport</keyword>
<dbReference type="PROSITE" id="PS50893">
    <property type="entry name" value="ABC_TRANSPORTER_2"/>
    <property type="match status" value="2"/>
</dbReference>
<dbReference type="Pfam" id="PF00005">
    <property type="entry name" value="ABC_tran"/>
    <property type="match status" value="2"/>
</dbReference>
<proteinExistence type="inferred from homology"/>
<gene>
    <name evidence="6" type="ORF">PTI45_04007</name>
</gene>
<dbReference type="PROSITE" id="PS00211">
    <property type="entry name" value="ABC_TRANSPORTER_1"/>
    <property type="match status" value="2"/>
</dbReference>
<keyword evidence="7" id="KW-1185">Reference proteome</keyword>
<evidence type="ECO:0000313" key="6">
    <source>
        <dbReference type="EMBL" id="ODP26650.1"/>
    </source>
</evidence>
<feature type="domain" description="ABC transporter" evidence="5">
    <location>
        <begin position="7"/>
        <end position="256"/>
    </location>
</feature>
<evidence type="ECO:0000256" key="4">
    <source>
        <dbReference type="ARBA" id="ARBA00022840"/>
    </source>
</evidence>
<dbReference type="GO" id="GO:0015833">
    <property type="term" value="P:peptide transport"/>
    <property type="evidence" value="ECO:0007669"/>
    <property type="project" value="InterPro"/>
</dbReference>
<dbReference type="InterPro" id="IPR003439">
    <property type="entry name" value="ABC_transporter-like_ATP-bd"/>
</dbReference>
<accession>A0A1E3L111</accession>
<evidence type="ECO:0000256" key="3">
    <source>
        <dbReference type="ARBA" id="ARBA00022741"/>
    </source>
</evidence>
<dbReference type="PANTHER" id="PTHR43776:SF7">
    <property type="entry name" value="D,D-DIPEPTIDE TRANSPORT ATP-BINDING PROTEIN DDPF-RELATED"/>
    <property type="match status" value="1"/>
</dbReference>
<dbReference type="Gene3D" id="3.40.50.300">
    <property type="entry name" value="P-loop containing nucleotide triphosphate hydrolases"/>
    <property type="match status" value="2"/>
</dbReference>
<dbReference type="InterPro" id="IPR013563">
    <property type="entry name" value="Oligopep_ABC_C"/>
</dbReference>
<organism evidence="6 7">
    <name type="scientific">Paenibacillus nuruki</name>
    <dbReference type="NCBI Taxonomy" id="1886670"/>
    <lineage>
        <taxon>Bacteria</taxon>
        <taxon>Bacillati</taxon>
        <taxon>Bacillota</taxon>
        <taxon>Bacilli</taxon>
        <taxon>Bacillales</taxon>
        <taxon>Paenibacillaceae</taxon>
        <taxon>Paenibacillus</taxon>
    </lineage>
</organism>
<dbReference type="InterPro" id="IPR027417">
    <property type="entry name" value="P-loop_NTPase"/>
</dbReference>
<feature type="domain" description="ABC transporter" evidence="5">
    <location>
        <begin position="284"/>
        <end position="529"/>
    </location>
</feature>
<sequence>MEKILTVKNLSVSFQTRAGEFDAVKDVNFEIGKGETLGIVGESGSGKSVTAQTIMRLIPSPPSKIKSGEIEFLGQSLLAKTDKQMEAIRGKDIGMIFQDPMTSLNPTIKVGKQITEVLRKHQNMSSSQAKESALEMLRLVGIKNSDVRFNQYPHQFSGGMRQRAMIAIALACRPSLLIADEPTTALDVTIQAQILDLMKDMQQKLGTSIILITHDLGVVAGMCDRVVVMKEGDVVETGTTAEIFKNPQHPYTQRLLNALPRLDEPKKPKLASAKLNLDPRKPLVEVKGLKQHFNLGKGNILKAVNDISFNIYEGETLGVVGESGCGKSTTGRTILRLYEPTGGSVKFNGTDIYDLSPRKMKNMRKDMQMIFQDPYASLNPRFNIMDIIGESLDIHGLVNSRAERKKRVEELLDMVGLNPSHALRYPHEFSGGQRQRIGIARALAVDPKFIICDEPLSALDVSIQAQIVKLLEELQQRLGLTYLFIAHDLSMVKHISDRVAVMYMGKIVELAESEELYANPLHPYTKTLLSAIPIPDPEVEANKRRILLPEEHLAASQEAAATLAAKDPFNLENSQLIEVSEGHWVSQPSA</sequence>
<dbReference type="InterPro" id="IPR003593">
    <property type="entry name" value="AAA+_ATPase"/>
</dbReference>